<dbReference type="GO" id="GO:0090558">
    <property type="term" value="P:plant epidermis development"/>
    <property type="evidence" value="ECO:0007669"/>
    <property type="project" value="UniProtKB-ARBA"/>
</dbReference>
<dbReference type="SMART" id="SM00717">
    <property type="entry name" value="SANT"/>
    <property type="match status" value="1"/>
</dbReference>
<keyword evidence="6" id="KW-0539">Nucleus</keyword>
<dbReference type="InterPro" id="IPR001005">
    <property type="entry name" value="SANT/Myb"/>
</dbReference>
<evidence type="ECO:0000256" key="1">
    <source>
        <dbReference type="ARBA" id="ARBA00004123"/>
    </source>
</evidence>
<dbReference type="PANTHER" id="PTHR47998">
    <property type="entry name" value="TRANSCRIPTION FACTOR MYB51-LIKE ISOFORM X1"/>
    <property type="match status" value="1"/>
</dbReference>
<reference evidence="9 10" key="1">
    <citation type="journal article" date="2019" name="Genome Biol. Evol.">
        <title>Insights into the evolution of the New World diploid cottons (Gossypium, subgenus Houzingenia) based on genome sequencing.</title>
        <authorList>
            <person name="Grover C.E."/>
            <person name="Arick M.A. 2nd"/>
            <person name="Thrash A."/>
            <person name="Conover J.L."/>
            <person name="Sanders W.S."/>
            <person name="Peterson D.G."/>
            <person name="Frelichowski J.E."/>
            <person name="Scheffler J.A."/>
            <person name="Scheffler B.E."/>
            <person name="Wendel J.F."/>
        </authorList>
    </citation>
    <scope>NUCLEOTIDE SEQUENCE [LARGE SCALE GENOMIC DNA]</scope>
    <source>
        <strain evidence="9">8</strain>
        <tissue evidence="9">Leaf</tissue>
    </source>
</reference>
<dbReference type="GO" id="GO:0048731">
    <property type="term" value="P:system development"/>
    <property type="evidence" value="ECO:0007669"/>
    <property type="project" value="UniProtKB-ARBA"/>
</dbReference>
<dbReference type="SUPFAM" id="SSF46689">
    <property type="entry name" value="Homeodomain-like"/>
    <property type="match status" value="1"/>
</dbReference>
<evidence type="ECO:0000256" key="5">
    <source>
        <dbReference type="ARBA" id="ARBA00023163"/>
    </source>
</evidence>
<evidence type="ECO:0000256" key="7">
    <source>
        <dbReference type="SAM" id="Phobius"/>
    </source>
</evidence>
<keyword evidence="2" id="KW-0217">Developmental protein</keyword>
<accession>A0A7J8NQ51</accession>
<dbReference type="AlphaFoldDB" id="A0A7J8NQ51"/>
<feature type="transmembrane region" description="Helical" evidence="7">
    <location>
        <begin position="50"/>
        <end position="72"/>
    </location>
</feature>
<dbReference type="GO" id="GO:0000976">
    <property type="term" value="F:transcription cis-regulatory region binding"/>
    <property type="evidence" value="ECO:0007669"/>
    <property type="project" value="TreeGrafter"/>
</dbReference>
<evidence type="ECO:0000256" key="4">
    <source>
        <dbReference type="ARBA" id="ARBA00023125"/>
    </source>
</evidence>
<dbReference type="PANTHER" id="PTHR47998:SF12">
    <property type="entry name" value="TRANSCRIPTION FACTOR CPC"/>
    <property type="match status" value="1"/>
</dbReference>
<evidence type="ECO:0000259" key="8">
    <source>
        <dbReference type="SMART" id="SM00717"/>
    </source>
</evidence>
<dbReference type="InterPro" id="IPR015495">
    <property type="entry name" value="Myb_TF_plants"/>
</dbReference>
<keyword evidence="4" id="KW-0238">DNA-binding</keyword>
<dbReference type="InterPro" id="IPR009057">
    <property type="entry name" value="Homeodomain-like_sf"/>
</dbReference>
<name>A0A7J8NQ51_GOSRA</name>
<evidence type="ECO:0000256" key="6">
    <source>
        <dbReference type="ARBA" id="ARBA00023242"/>
    </source>
</evidence>
<dbReference type="FunFam" id="1.10.10.60:FF:000160">
    <property type="entry name" value="MYB-like transcription factor"/>
    <property type="match status" value="1"/>
</dbReference>
<keyword evidence="5" id="KW-0804">Transcription</keyword>
<feature type="transmembrane region" description="Helical" evidence="7">
    <location>
        <begin position="78"/>
        <end position="99"/>
    </location>
</feature>
<keyword evidence="7" id="KW-0812">Transmembrane</keyword>
<protein>
    <recommendedName>
        <fullName evidence="8">Myb-like domain-containing protein</fullName>
    </recommendedName>
</protein>
<evidence type="ECO:0000313" key="10">
    <source>
        <dbReference type="Proteomes" id="UP000593578"/>
    </source>
</evidence>
<sequence>MLGEAKPYHGSAHSYDPRGLEQMGMEFETDPSFVAICPRGRPIYIKSIEYLYHLPLRELLIALLILCTSILFTCAYHHFYFGVLGIFYSLQILCLLLQIKDMDGRRRKQPKTSGCCSEEVSSIEWEFINMSEQEEDLIYRMYKLVGDKWALIAGRIPGRKAEEIERFWIMRHGEGFANRRRELS</sequence>
<comment type="caution">
    <text evidence="9">The sequence shown here is derived from an EMBL/GenBank/DDBJ whole genome shotgun (WGS) entry which is preliminary data.</text>
</comment>
<keyword evidence="3" id="KW-0805">Transcription regulation</keyword>
<evidence type="ECO:0000256" key="2">
    <source>
        <dbReference type="ARBA" id="ARBA00022473"/>
    </source>
</evidence>
<dbReference type="Proteomes" id="UP000593578">
    <property type="component" value="Unassembled WGS sequence"/>
</dbReference>
<gene>
    <name evidence="9" type="ORF">Gorai_021313</name>
</gene>
<keyword evidence="7" id="KW-0472">Membrane</keyword>
<keyword evidence="7" id="KW-1133">Transmembrane helix</keyword>
<comment type="subcellular location">
    <subcellularLocation>
        <location evidence="1">Nucleus</location>
    </subcellularLocation>
</comment>
<dbReference type="GO" id="GO:0030154">
    <property type="term" value="P:cell differentiation"/>
    <property type="evidence" value="ECO:0007669"/>
    <property type="project" value="UniProtKB-ARBA"/>
</dbReference>
<dbReference type="GO" id="GO:0009653">
    <property type="term" value="P:anatomical structure morphogenesis"/>
    <property type="evidence" value="ECO:0007669"/>
    <property type="project" value="UniProtKB-ARBA"/>
</dbReference>
<feature type="domain" description="Myb-like" evidence="8">
    <location>
        <begin position="126"/>
        <end position="174"/>
    </location>
</feature>
<dbReference type="GO" id="GO:0005634">
    <property type="term" value="C:nucleus"/>
    <property type="evidence" value="ECO:0007669"/>
    <property type="project" value="UniProtKB-SubCell"/>
</dbReference>
<organism evidence="9 10">
    <name type="scientific">Gossypium raimondii</name>
    <name type="common">Peruvian cotton</name>
    <name type="synonym">Gossypium klotzschianum subsp. raimondii</name>
    <dbReference type="NCBI Taxonomy" id="29730"/>
    <lineage>
        <taxon>Eukaryota</taxon>
        <taxon>Viridiplantae</taxon>
        <taxon>Streptophyta</taxon>
        <taxon>Embryophyta</taxon>
        <taxon>Tracheophyta</taxon>
        <taxon>Spermatophyta</taxon>
        <taxon>Magnoliopsida</taxon>
        <taxon>eudicotyledons</taxon>
        <taxon>Gunneridae</taxon>
        <taxon>Pentapetalae</taxon>
        <taxon>rosids</taxon>
        <taxon>malvids</taxon>
        <taxon>Malvales</taxon>
        <taxon>Malvaceae</taxon>
        <taxon>Malvoideae</taxon>
        <taxon>Gossypium</taxon>
    </lineage>
</organism>
<dbReference type="CDD" id="cd00167">
    <property type="entry name" value="SANT"/>
    <property type="match status" value="1"/>
</dbReference>
<dbReference type="Pfam" id="PF00249">
    <property type="entry name" value="Myb_DNA-binding"/>
    <property type="match status" value="1"/>
</dbReference>
<evidence type="ECO:0000313" key="9">
    <source>
        <dbReference type="EMBL" id="MBA0579046.1"/>
    </source>
</evidence>
<dbReference type="GO" id="GO:0006355">
    <property type="term" value="P:regulation of DNA-templated transcription"/>
    <property type="evidence" value="ECO:0007669"/>
    <property type="project" value="TreeGrafter"/>
</dbReference>
<proteinExistence type="predicted"/>
<evidence type="ECO:0000256" key="3">
    <source>
        <dbReference type="ARBA" id="ARBA00023015"/>
    </source>
</evidence>
<dbReference type="Gene3D" id="1.10.10.60">
    <property type="entry name" value="Homeodomain-like"/>
    <property type="match status" value="1"/>
</dbReference>
<dbReference type="EMBL" id="JABEZZ010000001">
    <property type="protein sequence ID" value="MBA0579046.1"/>
    <property type="molecule type" value="Genomic_DNA"/>
</dbReference>